<protein>
    <submittedName>
        <fullName evidence="1">Uncharacterized protein</fullName>
    </submittedName>
</protein>
<accession>A0A812ZW33</accession>
<keyword evidence="2" id="KW-1185">Reference proteome</keyword>
<dbReference type="OrthoDB" id="412108at2759"/>
<gene>
    <name evidence="1" type="ORF">SNEC2469_LOCUS25391</name>
</gene>
<proteinExistence type="predicted"/>
<name>A0A812ZW33_9DINO</name>
<evidence type="ECO:0000313" key="2">
    <source>
        <dbReference type="Proteomes" id="UP000601435"/>
    </source>
</evidence>
<reference evidence="1" key="1">
    <citation type="submission" date="2021-02" db="EMBL/GenBank/DDBJ databases">
        <authorList>
            <person name="Dougan E. K."/>
            <person name="Rhodes N."/>
            <person name="Thang M."/>
            <person name="Chan C."/>
        </authorList>
    </citation>
    <scope>NUCLEOTIDE SEQUENCE</scope>
</reference>
<dbReference type="Proteomes" id="UP000601435">
    <property type="component" value="Unassembled WGS sequence"/>
</dbReference>
<dbReference type="EMBL" id="CAJNJA010050020">
    <property type="protein sequence ID" value="CAE7839587.1"/>
    <property type="molecule type" value="Genomic_DNA"/>
</dbReference>
<organism evidence="1 2">
    <name type="scientific">Symbiodinium necroappetens</name>
    <dbReference type="NCBI Taxonomy" id="1628268"/>
    <lineage>
        <taxon>Eukaryota</taxon>
        <taxon>Sar</taxon>
        <taxon>Alveolata</taxon>
        <taxon>Dinophyceae</taxon>
        <taxon>Suessiales</taxon>
        <taxon>Symbiodiniaceae</taxon>
        <taxon>Symbiodinium</taxon>
    </lineage>
</organism>
<sequence>MQLLRLQQGFQYKQQSWHIILLGVKGDLPWLSKAAGLERHFLRAQRVENPKEPPAGICFLCHAGRSRIPYEDFGDCAAWTQDGCDPPWSRPPSLLRLYHDPGQPSGLYKLDIFHNFHGGSGKDWVASAMTEALSLVPGTSREAKISSMSHIMREWGRDVAKNRPHSGDFCVERIGLTSYQVCPEASWSKHNDTTIYLRFRQQFFADRPEHAHSEKLSLIYKATCAVNLAFQLLYEGGLWIPQATAQRVGNLGRFWLQAYAILAAKAHSEGFLRFPLHTKLHYLDHAFRQLQGQAAQCSWVYNILNESVQMDEDFVGQQARLSRRVSPITNSLRSLERYLVRARAVWVKALGTERQAKRKMP</sequence>
<evidence type="ECO:0000313" key="1">
    <source>
        <dbReference type="EMBL" id="CAE7839587.1"/>
    </source>
</evidence>
<dbReference type="AlphaFoldDB" id="A0A812ZW33"/>
<comment type="caution">
    <text evidence="1">The sequence shown here is derived from an EMBL/GenBank/DDBJ whole genome shotgun (WGS) entry which is preliminary data.</text>
</comment>
<feature type="non-terminal residue" evidence="1">
    <location>
        <position position="1"/>
    </location>
</feature>